<evidence type="ECO:0000256" key="1">
    <source>
        <dbReference type="SAM" id="MobiDB-lite"/>
    </source>
</evidence>
<dbReference type="EMBL" id="ML995828">
    <property type="protein sequence ID" value="KAF2770167.1"/>
    <property type="molecule type" value="Genomic_DNA"/>
</dbReference>
<evidence type="ECO:0000313" key="3">
    <source>
        <dbReference type="Proteomes" id="UP000799436"/>
    </source>
</evidence>
<evidence type="ECO:0000313" key="2">
    <source>
        <dbReference type="EMBL" id="KAF2770167.1"/>
    </source>
</evidence>
<gene>
    <name evidence="2" type="ORF">EJ03DRAFT_81455</name>
</gene>
<organism evidence="2 3">
    <name type="scientific">Teratosphaeria nubilosa</name>
    <dbReference type="NCBI Taxonomy" id="161662"/>
    <lineage>
        <taxon>Eukaryota</taxon>
        <taxon>Fungi</taxon>
        <taxon>Dikarya</taxon>
        <taxon>Ascomycota</taxon>
        <taxon>Pezizomycotina</taxon>
        <taxon>Dothideomycetes</taxon>
        <taxon>Dothideomycetidae</taxon>
        <taxon>Mycosphaerellales</taxon>
        <taxon>Teratosphaeriaceae</taxon>
        <taxon>Teratosphaeria</taxon>
    </lineage>
</organism>
<feature type="compositionally biased region" description="Basic and acidic residues" evidence="1">
    <location>
        <begin position="136"/>
        <end position="147"/>
    </location>
</feature>
<dbReference type="AlphaFoldDB" id="A0A6G1LBB0"/>
<proteinExistence type="predicted"/>
<reference evidence="2" key="1">
    <citation type="journal article" date="2020" name="Stud. Mycol.">
        <title>101 Dothideomycetes genomes: a test case for predicting lifestyles and emergence of pathogens.</title>
        <authorList>
            <person name="Haridas S."/>
            <person name="Albert R."/>
            <person name="Binder M."/>
            <person name="Bloem J."/>
            <person name="Labutti K."/>
            <person name="Salamov A."/>
            <person name="Andreopoulos B."/>
            <person name="Baker S."/>
            <person name="Barry K."/>
            <person name="Bills G."/>
            <person name="Bluhm B."/>
            <person name="Cannon C."/>
            <person name="Castanera R."/>
            <person name="Culley D."/>
            <person name="Daum C."/>
            <person name="Ezra D."/>
            <person name="Gonzalez J."/>
            <person name="Henrissat B."/>
            <person name="Kuo A."/>
            <person name="Liang C."/>
            <person name="Lipzen A."/>
            <person name="Lutzoni F."/>
            <person name="Magnuson J."/>
            <person name="Mondo S."/>
            <person name="Nolan M."/>
            <person name="Ohm R."/>
            <person name="Pangilinan J."/>
            <person name="Park H.-J."/>
            <person name="Ramirez L."/>
            <person name="Alfaro M."/>
            <person name="Sun H."/>
            <person name="Tritt A."/>
            <person name="Yoshinaga Y."/>
            <person name="Zwiers L.-H."/>
            <person name="Turgeon B."/>
            <person name="Goodwin S."/>
            <person name="Spatafora J."/>
            <person name="Crous P."/>
            <person name="Grigoriev I."/>
        </authorList>
    </citation>
    <scope>NUCLEOTIDE SEQUENCE</scope>
    <source>
        <strain evidence="2">CBS 116005</strain>
    </source>
</reference>
<name>A0A6G1LBB0_9PEZI</name>
<protein>
    <submittedName>
        <fullName evidence="2">Uncharacterized protein</fullName>
    </submittedName>
</protein>
<accession>A0A6G1LBB0</accession>
<feature type="compositionally biased region" description="Basic and acidic residues" evidence="1">
    <location>
        <begin position="159"/>
        <end position="173"/>
    </location>
</feature>
<keyword evidence="3" id="KW-1185">Reference proteome</keyword>
<feature type="region of interest" description="Disordered" evidence="1">
    <location>
        <begin position="136"/>
        <end position="173"/>
    </location>
</feature>
<dbReference type="Proteomes" id="UP000799436">
    <property type="component" value="Unassembled WGS sequence"/>
</dbReference>
<sequence length="173" mass="19290">MYLGEAYVRIQIGAKRSKPPVRSGTAHLNIGKPGHRHPAATCPRKAPRLNFGLEMTTSCLTQPDVRFENSFCGPGRPDWSLERQRGRRQVLSRLSDEPAKPAFQNGLSMLCARNPSRLRNTFDDHEVPLATVEKPDRNTVASAEKENGLASTKSSVGRKNPEKMLIMKEKEVI</sequence>